<accession>A0A5D4T5C5</accession>
<dbReference type="OrthoDB" id="2376915at2"/>
<name>A0A5D4T5C5_9BACI</name>
<protein>
    <submittedName>
        <fullName evidence="2">Uncharacterized protein</fullName>
    </submittedName>
</protein>
<dbReference type="RefSeq" id="WP_148986801.1">
    <property type="nucleotide sequence ID" value="NZ_VTEV01000001.1"/>
</dbReference>
<dbReference type="EMBL" id="VTEV01000001">
    <property type="protein sequence ID" value="TYS70900.1"/>
    <property type="molecule type" value="Genomic_DNA"/>
</dbReference>
<proteinExistence type="predicted"/>
<feature type="region of interest" description="Disordered" evidence="1">
    <location>
        <begin position="34"/>
        <end position="60"/>
    </location>
</feature>
<evidence type="ECO:0000313" key="3">
    <source>
        <dbReference type="Proteomes" id="UP000322524"/>
    </source>
</evidence>
<reference evidence="2 3" key="1">
    <citation type="submission" date="2019-08" db="EMBL/GenBank/DDBJ databases">
        <title>Bacillus genomes from the desert of Cuatro Cienegas, Coahuila.</title>
        <authorList>
            <person name="Olmedo-Alvarez G."/>
        </authorList>
    </citation>
    <scope>NUCLEOTIDE SEQUENCE [LARGE SCALE GENOMIC DNA]</scope>
    <source>
        <strain evidence="2 3">CH28_1T</strain>
    </source>
</reference>
<gene>
    <name evidence="2" type="ORF">FZC76_03100</name>
</gene>
<dbReference type="Proteomes" id="UP000322524">
    <property type="component" value="Unassembled WGS sequence"/>
</dbReference>
<dbReference type="AlphaFoldDB" id="A0A5D4T5C5"/>
<dbReference type="STRING" id="79883.GCA_001636495_03342"/>
<organism evidence="2 3">
    <name type="scientific">Sutcliffiella horikoshii</name>
    <dbReference type="NCBI Taxonomy" id="79883"/>
    <lineage>
        <taxon>Bacteria</taxon>
        <taxon>Bacillati</taxon>
        <taxon>Bacillota</taxon>
        <taxon>Bacilli</taxon>
        <taxon>Bacillales</taxon>
        <taxon>Bacillaceae</taxon>
        <taxon>Sutcliffiella</taxon>
    </lineage>
</organism>
<comment type="caution">
    <text evidence="2">The sequence shown here is derived from an EMBL/GenBank/DDBJ whole genome shotgun (WGS) entry which is preliminary data.</text>
</comment>
<evidence type="ECO:0000313" key="2">
    <source>
        <dbReference type="EMBL" id="TYS70900.1"/>
    </source>
</evidence>
<sequence length="99" mass="11097">MSDYSPNFFIGSIRIGVVESASCINMGNNYPSQFQSHKKHNQGVGNISGDENDIHGTKSQVSDSSFIDLFEQSDSQELPQWLQNVIKEKEEIQDGEEDD</sequence>
<evidence type="ECO:0000256" key="1">
    <source>
        <dbReference type="SAM" id="MobiDB-lite"/>
    </source>
</evidence>